<dbReference type="Pfam" id="PF07012">
    <property type="entry name" value="Curlin_rpt"/>
    <property type="match status" value="3"/>
</dbReference>
<protein>
    <submittedName>
        <fullName evidence="5">Curlin associated repeat-containing protein</fullName>
    </submittedName>
</protein>
<dbReference type="EMBL" id="FOVR01000008">
    <property type="protein sequence ID" value="SFO55235.1"/>
    <property type="molecule type" value="Genomic_DNA"/>
</dbReference>
<feature type="signal peptide" evidence="4">
    <location>
        <begin position="1"/>
        <end position="24"/>
    </location>
</feature>
<name>A0A1I5I3U8_9HYPH</name>
<keyword evidence="6" id="KW-1185">Reference proteome</keyword>
<reference evidence="5 6" key="1">
    <citation type="submission" date="2016-10" db="EMBL/GenBank/DDBJ databases">
        <authorList>
            <person name="de Groot N.N."/>
        </authorList>
    </citation>
    <scope>NUCLEOTIDE SEQUENCE [LARGE SCALE GENOMIC DNA]</scope>
    <source>
        <strain evidence="5 6">CGMCC 1.9157</strain>
    </source>
</reference>
<evidence type="ECO:0000256" key="2">
    <source>
        <dbReference type="ARBA" id="ARBA00022729"/>
    </source>
</evidence>
<evidence type="ECO:0000256" key="3">
    <source>
        <dbReference type="SAM" id="MobiDB-lite"/>
    </source>
</evidence>
<feature type="chain" id="PRO_5011664994" evidence="4">
    <location>
        <begin position="25"/>
        <end position="601"/>
    </location>
</feature>
<keyword evidence="2 4" id="KW-0732">Signal</keyword>
<evidence type="ECO:0000313" key="6">
    <source>
        <dbReference type="Proteomes" id="UP000199236"/>
    </source>
</evidence>
<feature type="region of interest" description="Disordered" evidence="3">
    <location>
        <begin position="41"/>
        <end position="61"/>
    </location>
</feature>
<accession>A0A1I5I3U8</accession>
<organism evidence="5 6">
    <name type="scientific">Cohaesibacter marisflavi</name>
    <dbReference type="NCBI Taxonomy" id="655353"/>
    <lineage>
        <taxon>Bacteria</taxon>
        <taxon>Pseudomonadati</taxon>
        <taxon>Pseudomonadota</taxon>
        <taxon>Alphaproteobacteria</taxon>
        <taxon>Hyphomicrobiales</taxon>
        <taxon>Cohaesibacteraceae</taxon>
    </lineage>
</organism>
<evidence type="ECO:0000256" key="1">
    <source>
        <dbReference type="ARBA" id="ARBA00009766"/>
    </source>
</evidence>
<comment type="similarity">
    <text evidence="1">Belongs to the CsgA/CsgB family.</text>
</comment>
<proteinExistence type="inferred from homology"/>
<dbReference type="GO" id="GO:0007155">
    <property type="term" value="P:cell adhesion"/>
    <property type="evidence" value="ECO:0007669"/>
    <property type="project" value="InterPro"/>
</dbReference>
<dbReference type="OrthoDB" id="8443215at2"/>
<dbReference type="Proteomes" id="UP000199236">
    <property type="component" value="Unassembled WGS sequence"/>
</dbReference>
<evidence type="ECO:0000313" key="5">
    <source>
        <dbReference type="EMBL" id="SFO55235.1"/>
    </source>
</evidence>
<dbReference type="RefSeq" id="WP_090073566.1">
    <property type="nucleotide sequence ID" value="NZ_FOVR01000008.1"/>
</dbReference>
<dbReference type="STRING" id="655353.SAMN04488056_10827"/>
<dbReference type="AlphaFoldDB" id="A0A1I5I3U8"/>
<dbReference type="InterPro" id="IPR009742">
    <property type="entry name" value="Curlin_rpt"/>
</dbReference>
<dbReference type="GO" id="GO:0009289">
    <property type="term" value="C:pilus"/>
    <property type="evidence" value="ECO:0007669"/>
    <property type="project" value="InterPro"/>
</dbReference>
<gene>
    <name evidence="5" type="ORF">SAMN04488056_10827</name>
</gene>
<sequence>MNKIRFGLLAATAMGLLSVGYAYAAGGNEAFVEQTGDANSVSLDQSSGENNTLGSSADAASQVGNKNTLTVTQSGDSNEIGLVGSGFDQVGSNNTAQIEQTSNGNSVGSILQDENTASGAYGKNFLKIEQGVGDGNKVNTVAQTTTVSGKNVAKLVMKGAGNTIDTVSQTNDANVQTDVNTVNVYIDGNSNGTAGSLSGYALGAGAISSEISQSGSNNEAKLTINGNDNQFGVTQENVNGGSNSLQALQLQGDRNELGVVQTTGDPNDANSLTINKIKGDDNNVGVSQTGWGNNVGTISLGETSNSSNGNLISLSQKDGADADIVVYAGDYNDVYVSQSGASTIRHNAKVSITSSAIGAGPNNEVIVLQGGNGLEAETTILGDLNYSRTYQASVANTASTYIDGDANYVNTVQKNSAQHNNLVVDVDGGRNTVNASQANGHTRYSDTKISIEGDSNEIVSLQSNSSYSTATVNVTGSFNDFDVKQIGNSAFSFPDNNSLTLTVTGDSNGDTGIFSGVASSVAGAASLSSGQLTQHGINNIASFTIDSNNSLVAMLQEGDDNNSTVDISGGDYNEVAIYQNGAGNTSIVTQSGSNNNVGISQ</sequence>
<evidence type="ECO:0000256" key="4">
    <source>
        <dbReference type="SAM" id="SignalP"/>
    </source>
</evidence>